<evidence type="ECO:0000256" key="4">
    <source>
        <dbReference type="ARBA" id="ARBA00022490"/>
    </source>
</evidence>
<keyword evidence="10" id="KW-0010">Activator</keyword>
<comment type="similarity">
    <text evidence="3 10">Belongs to the CNOT2/3/5 family.</text>
</comment>
<dbReference type="InterPro" id="IPR038635">
    <property type="entry name" value="CCR4-NOT_su2/3/5_C_sf"/>
</dbReference>
<dbReference type="Pfam" id="PF04153">
    <property type="entry name" value="NOT2_3_5_C"/>
    <property type="match status" value="1"/>
</dbReference>
<evidence type="ECO:0000256" key="10">
    <source>
        <dbReference type="PIRNR" id="PIRNR005290"/>
    </source>
</evidence>
<gene>
    <name evidence="15" type="ORF">Amon01_000258600</name>
</gene>
<keyword evidence="8 10" id="KW-0804">Transcription</keyword>
<keyword evidence="11" id="KW-0175">Coiled coil</keyword>
<dbReference type="GO" id="GO:0030015">
    <property type="term" value="C:CCR4-NOT core complex"/>
    <property type="evidence" value="ECO:0007669"/>
    <property type="project" value="UniProtKB-UniRule"/>
</dbReference>
<evidence type="ECO:0000256" key="11">
    <source>
        <dbReference type="SAM" id="Coils"/>
    </source>
</evidence>
<protein>
    <recommendedName>
        <fullName evidence="10">General negative regulator of transcription subunit</fullName>
    </recommendedName>
</protein>
<evidence type="ECO:0000313" key="16">
    <source>
        <dbReference type="Proteomes" id="UP001165063"/>
    </source>
</evidence>
<feature type="domain" description="CCR4-Not complex component Not N-terminal" evidence="13">
    <location>
        <begin position="2"/>
        <end position="232"/>
    </location>
</feature>
<evidence type="ECO:0000256" key="8">
    <source>
        <dbReference type="ARBA" id="ARBA00023163"/>
    </source>
</evidence>
<dbReference type="Gene3D" id="2.30.30.1020">
    <property type="entry name" value="CCR4-NOT complex subunit 2/3/5, C-terminal domain"/>
    <property type="match status" value="1"/>
</dbReference>
<keyword evidence="5 10" id="KW-0678">Repressor</keyword>
<comment type="subcellular location">
    <subcellularLocation>
        <location evidence="2 10">Cytoplasm</location>
    </subcellularLocation>
    <subcellularLocation>
        <location evidence="1 10">Nucleus</location>
    </subcellularLocation>
</comment>
<feature type="compositionally biased region" description="Polar residues" evidence="12">
    <location>
        <begin position="388"/>
        <end position="398"/>
    </location>
</feature>
<feature type="region of interest" description="Disordered" evidence="12">
    <location>
        <begin position="466"/>
        <end position="492"/>
    </location>
</feature>
<evidence type="ECO:0000259" key="13">
    <source>
        <dbReference type="Pfam" id="PF04065"/>
    </source>
</evidence>
<feature type="compositionally biased region" description="Low complexity" evidence="12">
    <location>
        <begin position="405"/>
        <end position="420"/>
    </location>
</feature>
<accession>A0A9W7DE02</accession>
<dbReference type="AlphaFoldDB" id="A0A9W7DE02"/>
<keyword evidence="7 10" id="KW-0805">Transcription regulation</keyword>
<feature type="region of interest" description="Disordered" evidence="12">
    <location>
        <begin position="371"/>
        <end position="433"/>
    </location>
</feature>
<proteinExistence type="inferred from homology"/>
<dbReference type="GO" id="GO:0005634">
    <property type="term" value="C:nucleus"/>
    <property type="evidence" value="ECO:0007669"/>
    <property type="project" value="UniProtKB-SubCell"/>
</dbReference>
<evidence type="ECO:0000256" key="3">
    <source>
        <dbReference type="ARBA" id="ARBA00007682"/>
    </source>
</evidence>
<evidence type="ECO:0000256" key="7">
    <source>
        <dbReference type="ARBA" id="ARBA00023015"/>
    </source>
</evidence>
<dbReference type="Proteomes" id="UP001165063">
    <property type="component" value="Unassembled WGS sequence"/>
</dbReference>
<evidence type="ECO:0000256" key="1">
    <source>
        <dbReference type="ARBA" id="ARBA00004123"/>
    </source>
</evidence>
<dbReference type="InterPro" id="IPR012270">
    <property type="entry name" value="CCR4-NOT_su3/5"/>
</dbReference>
<name>A0A9W7DE02_AMBMO</name>
<dbReference type="GO" id="GO:0000289">
    <property type="term" value="P:nuclear-transcribed mRNA poly(A) tail shortening"/>
    <property type="evidence" value="ECO:0007669"/>
    <property type="project" value="UniProtKB-ARBA"/>
</dbReference>
<feature type="compositionally biased region" description="Low complexity" evidence="12">
    <location>
        <begin position="278"/>
        <end position="302"/>
    </location>
</feature>
<organism evidence="15 16">
    <name type="scientific">Ambrosiozyma monospora</name>
    <name type="common">Yeast</name>
    <name type="synonym">Endomycopsis monosporus</name>
    <dbReference type="NCBI Taxonomy" id="43982"/>
    <lineage>
        <taxon>Eukaryota</taxon>
        <taxon>Fungi</taxon>
        <taxon>Dikarya</taxon>
        <taxon>Ascomycota</taxon>
        <taxon>Saccharomycotina</taxon>
        <taxon>Pichiomycetes</taxon>
        <taxon>Pichiales</taxon>
        <taxon>Pichiaceae</taxon>
        <taxon>Ambrosiozyma</taxon>
    </lineage>
</organism>
<dbReference type="GO" id="GO:0006355">
    <property type="term" value="P:regulation of DNA-templated transcription"/>
    <property type="evidence" value="ECO:0007669"/>
    <property type="project" value="InterPro"/>
</dbReference>
<reference evidence="15" key="1">
    <citation type="submission" date="2023-04" db="EMBL/GenBank/DDBJ databases">
        <title>Ambrosiozyma monospora NBRC 1965.</title>
        <authorList>
            <person name="Ichikawa N."/>
            <person name="Sato H."/>
            <person name="Tonouchi N."/>
        </authorList>
    </citation>
    <scope>NUCLEOTIDE SEQUENCE</scope>
    <source>
        <strain evidence="15">NBRC 1965</strain>
    </source>
</reference>
<evidence type="ECO:0000313" key="15">
    <source>
        <dbReference type="EMBL" id="GMG22299.1"/>
    </source>
</evidence>
<comment type="caution">
    <text evidence="15">The sequence shown here is derived from an EMBL/GenBank/DDBJ whole genome shotgun (WGS) entry which is preliminary data.</text>
</comment>
<keyword evidence="9 10" id="KW-0539">Nucleus</keyword>
<feature type="compositionally biased region" description="Basic and acidic residues" evidence="12">
    <location>
        <begin position="267"/>
        <end position="277"/>
    </location>
</feature>
<dbReference type="InterPro" id="IPR040168">
    <property type="entry name" value="Not2/3/5"/>
</dbReference>
<dbReference type="EMBL" id="BSXU01000964">
    <property type="protein sequence ID" value="GMG22299.1"/>
    <property type="molecule type" value="Genomic_DNA"/>
</dbReference>
<feature type="domain" description="NOT2/NOT3/NOT5 C-terminal" evidence="14">
    <location>
        <begin position="512"/>
        <end position="660"/>
    </location>
</feature>
<evidence type="ECO:0000256" key="2">
    <source>
        <dbReference type="ARBA" id="ARBA00004496"/>
    </source>
</evidence>
<keyword evidence="6" id="KW-0597">Phosphoprotein</keyword>
<feature type="coiled-coil region" evidence="11">
    <location>
        <begin position="118"/>
        <end position="186"/>
    </location>
</feature>
<sequence length="666" mass="76399">MSQRKLQQEIDRVFKKVKEGLDEFDYVYDKLQDCDNQSQKDKLENDLKKEIKKLQRFREQIKNWLSGNDVKDKKQLLEHRRLIEHEMERFKEVEKMVKTKAFSNEALASGEVRVHPRQKEKDDCIEFLQSQIEELERQDESLEAEADQIQATMKRKKSDSIKQAHIDELNEKSERHRFHIERLETVLRLLENDNLDIDQVNGIREDIEYYVDSNEDDNFVEDETFYDELGLDDIDEDHKVIPQETKPDTTFDDDVPYVPAVLATSVNKDKDKRDRKLSSASSRKVSTSRPSTSTNNNQSNDSHPPTAAQTLASQLSHSQHNSPKPKNATLITSQPVTSSLLNGGLKPATPAATPKLRYASVVSAAVHANNNNNDEKSAVPSPVPSPAQLATTPSSTHAQLHESKSTTSTVGLSRTTTFTSSRDQQFSKDDNSTPLSISFLDSSLYSNLPKGFNEYMKALESAKERIIAPHDSSKDEPVASNGKKQKEPQQQHPWFDLKLPDLDTIYPQLESSLLNCPDSYDADKPKTYRPTNQFATQPSFPLEPAVDIIGSTRLMGKLEVDTLAYCFYYHNLKYKSQFTNLNNLQESKDSSDYLQYITAKEMNKRGWKYHKDLHIWCHPEENDKVPAAPIGVDGNVNTWKYFDYQDTWMVRRKDNFVFDETLNESF</sequence>
<evidence type="ECO:0000256" key="12">
    <source>
        <dbReference type="SAM" id="MobiDB-lite"/>
    </source>
</evidence>
<evidence type="ECO:0000256" key="5">
    <source>
        <dbReference type="ARBA" id="ARBA00022491"/>
    </source>
</evidence>
<dbReference type="GO" id="GO:0000932">
    <property type="term" value="C:P-body"/>
    <property type="evidence" value="ECO:0007669"/>
    <property type="project" value="UniProtKB-UniRule"/>
</dbReference>
<dbReference type="InterPro" id="IPR007207">
    <property type="entry name" value="Not_N"/>
</dbReference>
<evidence type="ECO:0000256" key="6">
    <source>
        <dbReference type="ARBA" id="ARBA00022553"/>
    </source>
</evidence>
<dbReference type="OrthoDB" id="293823at2759"/>
<comment type="function">
    <text evidence="10">Acts as component of the CCR4-NOT core complex, which in the nucleus seems to be a general transcription factor, and in the cytoplasm the major mRNA deadenylase involved in mRNA turnover. The NOT protein subcomplex negatively regulates the basal and activated transcription of many genes. Preferentially affects TC-type TATA element-dependent transcription. Could directly or indirectly inhibit component(s) of the general transcription machinery.</text>
</comment>
<feature type="compositionally biased region" description="Polar residues" evidence="12">
    <location>
        <begin position="307"/>
        <end position="330"/>
    </location>
</feature>
<feature type="region of interest" description="Disordered" evidence="12">
    <location>
        <begin position="263"/>
        <end position="330"/>
    </location>
</feature>
<evidence type="ECO:0000256" key="9">
    <source>
        <dbReference type="ARBA" id="ARBA00023242"/>
    </source>
</evidence>
<dbReference type="PIRSF" id="PIRSF005290">
    <property type="entry name" value="NOT_su_3_5"/>
    <property type="match status" value="1"/>
</dbReference>
<keyword evidence="4 10" id="KW-0963">Cytoplasm</keyword>
<dbReference type="Pfam" id="PF04065">
    <property type="entry name" value="Not3"/>
    <property type="match status" value="1"/>
</dbReference>
<dbReference type="InterPro" id="IPR007282">
    <property type="entry name" value="NOT2/3/5_C"/>
</dbReference>
<evidence type="ECO:0000259" key="14">
    <source>
        <dbReference type="Pfam" id="PF04153"/>
    </source>
</evidence>
<keyword evidence="16" id="KW-1185">Reference proteome</keyword>
<dbReference type="PANTHER" id="PTHR23326">
    <property type="entry name" value="CCR4 NOT-RELATED"/>
    <property type="match status" value="1"/>
</dbReference>
<feature type="compositionally biased region" description="Basic and acidic residues" evidence="12">
    <location>
        <begin position="466"/>
        <end position="477"/>
    </location>
</feature>